<feature type="compositionally biased region" description="Low complexity" evidence="1">
    <location>
        <begin position="7"/>
        <end position="24"/>
    </location>
</feature>
<dbReference type="OrthoDB" id="5194448at2"/>
<dbReference type="AlphaFoldDB" id="A0A1M6R2R9"/>
<dbReference type="InterPro" id="IPR021403">
    <property type="entry name" value="DUF3043"/>
</dbReference>
<keyword evidence="2" id="KW-0812">Transmembrane</keyword>
<name>A0A1M6R2R9_PSETH</name>
<dbReference type="Proteomes" id="UP000184363">
    <property type="component" value="Unassembled WGS sequence"/>
</dbReference>
<evidence type="ECO:0000313" key="3">
    <source>
        <dbReference type="EMBL" id="SHK26742.1"/>
    </source>
</evidence>
<proteinExistence type="predicted"/>
<evidence type="ECO:0000313" key="4">
    <source>
        <dbReference type="Proteomes" id="UP000184363"/>
    </source>
</evidence>
<reference evidence="3 4" key="1">
    <citation type="submission" date="2016-11" db="EMBL/GenBank/DDBJ databases">
        <authorList>
            <person name="Jaros S."/>
            <person name="Januszkiewicz K."/>
            <person name="Wedrychowicz H."/>
        </authorList>
    </citation>
    <scope>NUCLEOTIDE SEQUENCE [LARGE SCALE GENOMIC DNA]</scope>
    <source>
        <strain evidence="3 4">DSM 43832</strain>
    </source>
</reference>
<feature type="region of interest" description="Disordered" evidence="1">
    <location>
        <begin position="1"/>
        <end position="96"/>
    </location>
</feature>
<feature type="compositionally biased region" description="Basic residues" evidence="1">
    <location>
        <begin position="38"/>
        <end position="50"/>
    </location>
</feature>
<sequence length="221" mass="24664">MKFLGRSTAADSAPDDASASAKNDATQKTADQPTGKKPGAKPHGKGRPTPKRREAEARRRGPVPPPPRTQREAIKRAKATRPSKEERRRLAAERRERMAAGDERYLLPRDRGPVKAYIRDVVDSRPHLMGLFMPLAGLVLISALFPVLAVQQYMSLFTMIVLLVMIVEGVLLGISTTRKVRAKFPNEQIRGLSIGWYAFTRASQLRRLRIPKPRVQRGANV</sequence>
<keyword evidence="4" id="KW-1185">Reference proteome</keyword>
<evidence type="ECO:0008006" key="5">
    <source>
        <dbReference type="Google" id="ProtNLM"/>
    </source>
</evidence>
<accession>A0A1M6R2R9</accession>
<dbReference type="RefSeq" id="WP_073456105.1">
    <property type="nucleotide sequence ID" value="NZ_CALGVN010000052.1"/>
</dbReference>
<feature type="transmembrane region" description="Helical" evidence="2">
    <location>
        <begin position="154"/>
        <end position="174"/>
    </location>
</feature>
<dbReference type="Pfam" id="PF11241">
    <property type="entry name" value="DUF3043"/>
    <property type="match status" value="1"/>
</dbReference>
<feature type="compositionally biased region" description="Basic and acidic residues" evidence="1">
    <location>
        <begin position="82"/>
        <end position="96"/>
    </location>
</feature>
<gene>
    <name evidence="3" type="ORF">SAMN05443637_104153</name>
</gene>
<evidence type="ECO:0000256" key="1">
    <source>
        <dbReference type="SAM" id="MobiDB-lite"/>
    </source>
</evidence>
<feature type="transmembrane region" description="Helical" evidence="2">
    <location>
        <begin position="128"/>
        <end position="148"/>
    </location>
</feature>
<evidence type="ECO:0000256" key="2">
    <source>
        <dbReference type="SAM" id="Phobius"/>
    </source>
</evidence>
<dbReference type="STRING" id="1848.SAMN05443637_104153"/>
<organism evidence="3 4">
    <name type="scientific">Pseudonocardia thermophila</name>
    <dbReference type="NCBI Taxonomy" id="1848"/>
    <lineage>
        <taxon>Bacteria</taxon>
        <taxon>Bacillati</taxon>
        <taxon>Actinomycetota</taxon>
        <taxon>Actinomycetes</taxon>
        <taxon>Pseudonocardiales</taxon>
        <taxon>Pseudonocardiaceae</taxon>
        <taxon>Pseudonocardia</taxon>
    </lineage>
</organism>
<keyword evidence="2" id="KW-0472">Membrane</keyword>
<protein>
    <recommendedName>
        <fullName evidence="5">DUF3043 domain-containing protein</fullName>
    </recommendedName>
</protein>
<keyword evidence="2" id="KW-1133">Transmembrane helix</keyword>
<dbReference type="EMBL" id="FRAP01000004">
    <property type="protein sequence ID" value="SHK26742.1"/>
    <property type="molecule type" value="Genomic_DNA"/>
</dbReference>